<feature type="compositionally biased region" description="Pro residues" evidence="1">
    <location>
        <begin position="198"/>
        <end position="220"/>
    </location>
</feature>
<feature type="compositionally biased region" description="Low complexity" evidence="1">
    <location>
        <begin position="264"/>
        <end position="273"/>
    </location>
</feature>
<keyword evidence="4" id="KW-1185">Reference proteome</keyword>
<evidence type="ECO:0000256" key="1">
    <source>
        <dbReference type="SAM" id="MobiDB-lite"/>
    </source>
</evidence>
<dbReference type="EMBL" id="PQIB02000008">
    <property type="protein sequence ID" value="RLN05307.1"/>
    <property type="molecule type" value="Genomic_DNA"/>
</dbReference>
<feature type="domain" description="DUF8039" evidence="2">
    <location>
        <begin position="26"/>
        <end position="119"/>
    </location>
</feature>
<evidence type="ECO:0000259" key="2">
    <source>
        <dbReference type="Pfam" id="PF26133"/>
    </source>
</evidence>
<evidence type="ECO:0000313" key="3">
    <source>
        <dbReference type="EMBL" id="RLN05307.1"/>
    </source>
</evidence>
<name>A0A3L6RLI3_PANMI</name>
<organism evidence="3 4">
    <name type="scientific">Panicum miliaceum</name>
    <name type="common">Proso millet</name>
    <name type="synonym">Broomcorn millet</name>
    <dbReference type="NCBI Taxonomy" id="4540"/>
    <lineage>
        <taxon>Eukaryota</taxon>
        <taxon>Viridiplantae</taxon>
        <taxon>Streptophyta</taxon>
        <taxon>Embryophyta</taxon>
        <taxon>Tracheophyta</taxon>
        <taxon>Spermatophyta</taxon>
        <taxon>Magnoliopsida</taxon>
        <taxon>Liliopsida</taxon>
        <taxon>Poales</taxon>
        <taxon>Poaceae</taxon>
        <taxon>PACMAD clade</taxon>
        <taxon>Panicoideae</taxon>
        <taxon>Panicodae</taxon>
        <taxon>Paniceae</taxon>
        <taxon>Panicinae</taxon>
        <taxon>Panicum</taxon>
        <taxon>Panicum sect. Panicum</taxon>
    </lineage>
</organism>
<comment type="caution">
    <text evidence="3">The sequence shown here is derived from an EMBL/GenBank/DDBJ whole genome shotgun (WGS) entry which is preliminary data.</text>
</comment>
<gene>
    <name evidence="3" type="ORF">C2845_PM13G07700</name>
</gene>
<dbReference type="PRINTS" id="PR01217">
    <property type="entry name" value="PRICHEXTENSN"/>
</dbReference>
<accession>A0A3L6RLI3</accession>
<dbReference type="PANTHER" id="PTHR33018">
    <property type="entry name" value="OS10G0338966 PROTEIN-RELATED"/>
    <property type="match status" value="1"/>
</dbReference>
<dbReference type="AlphaFoldDB" id="A0A3L6RLI3"/>
<sequence>MPPLVLGQASSACAQSSVASTTAQPYPVDSIKSSTPCLLLYLIDRAGKTKEVAKAHMHPVVGLFEGKPIPPLYACVQVEQLLKSSYEDNEIDIQTADGKICLGECVGSTILWHKRDIVLIGPQHLADPVRTLPTPTPEPSSHGPLSPPPREPSPPALLLPPPQESSPPTSLSPPPPREPSPPAPLSPPPREASQQAPLSPPPLEPSPQVPPPAPDPPPMPQLQQLPRVLRSCQNDKEGSKILNRWHAANKKSSENTKKAKSKADSNSSASRRSGYSLPRTDTELNLVVGIDQM</sequence>
<evidence type="ECO:0000313" key="4">
    <source>
        <dbReference type="Proteomes" id="UP000275267"/>
    </source>
</evidence>
<dbReference type="InterPro" id="IPR058352">
    <property type="entry name" value="DUF8039"/>
</dbReference>
<dbReference type="Pfam" id="PF26133">
    <property type="entry name" value="DUF8039"/>
    <property type="match status" value="1"/>
</dbReference>
<feature type="region of interest" description="Disordered" evidence="1">
    <location>
        <begin position="128"/>
        <end position="293"/>
    </location>
</feature>
<proteinExistence type="predicted"/>
<dbReference type="Proteomes" id="UP000275267">
    <property type="component" value="Unassembled WGS sequence"/>
</dbReference>
<feature type="compositionally biased region" description="Basic and acidic residues" evidence="1">
    <location>
        <begin position="251"/>
        <end position="263"/>
    </location>
</feature>
<dbReference type="PANTHER" id="PTHR33018:SF19">
    <property type="entry name" value="OS12G0558775 PROTEIN"/>
    <property type="match status" value="1"/>
</dbReference>
<protein>
    <recommendedName>
        <fullName evidence="2">DUF8039 domain-containing protein</fullName>
    </recommendedName>
</protein>
<feature type="compositionally biased region" description="Pro residues" evidence="1">
    <location>
        <begin position="145"/>
        <end position="190"/>
    </location>
</feature>
<reference evidence="4" key="1">
    <citation type="journal article" date="2019" name="Nat. Commun.">
        <title>The genome of broomcorn millet.</title>
        <authorList>
            <person name="Zou C."/>
            <person name="Miki D."/>
            <person name="Li D."/>
            <person name="Tang Q."/>
            <person name="Xiao L."/>
            <person name="Rajput S."/>
            <person name="Deng P."/>
            <person name="Jia W."/>
            <person name="Huang R."/>
            <person name="Zhang M."/>
            <person name="Sun Y."/>
            <person name="Hu J."/>
            <person name="Fu X."/>
            <person name="Schnable P.S."/>
            <person name="Li F."/>
            <person name="Zhang H."/>
            <person name="Feng B."/>
            <person name="Zhu X."/>
            <person name="Liu R."/>
            <person name="Schnable J.C."/>
            <person name="Zhu J.-K."/>
            <person name="Zhang H."/>
        </authorList>
    </citation>
    <scope>NUCLEOTIDE SEQUENCE [LARGE SCALE GENOMIC DNA]</scope>
</reference>